<accession>M2N8X3</accession>
<name>M2N8X3_BAUPA</name>
<protein>
    <submittedName>
        <fullName evidence="1">Uncharacterized protein</fullName>
    </submittedName>
</protein>
<dbReference type="Proteomes" id="UP000011761">
    <property type="component" value="Unassembled WGS sequence"/>
</dbReference>
<keyword evidence="2" id="KW-1185">Reference proteome</keyword>
<dbReference type="AlphaFoldDB" id="M2N8X3"/>
<evidence type="ECO:0000313" key="2">
    <source>
        <dbReference type="Proteomes" id="UP000011761"/>
    </source>
</evidence>
<sequence>MYCPPLKSSQIYLKHLCLARHILLAVGAGSGQPPRRSRRRALLLHFRHITSDLQSQFGRWLAKFFGSSLVLRRGFCMLKR</sequence>
<reference evidence="1 2" key="1">
    <citation type="journal article" date="2012" name="PLoS Pathog.">
        <title>Diverse lifestyles and strategies of plant pathogenesis encoded in the genomes of eighteen Dothideomycetes fungi.</title>
        <authorList>
            <person name="Ohm R.A."/>
            <person name="Feau N."/>
            <person name="Henrissat B."/>
            <person name="Schoch C.L."/>
            <person name="Horwitz B.A."/>
            <person name="Barry K.W."/>
            <person name="Condon B.J."/>
            <person name="Copeland A.C."/>
            <person name="Dhillon B."/>
            <person name="Glaser F."/>
            <person name="Hesse C.N."/>
            <person name="Kosti I."/>
            <person name="LaButti K."/>
            <person name="Lindquist E.A."/>
            <person name="Lucas S."/>
            <person name="Salamov A.A."/>
            <person name="Bradshaw R.E."/>
            <person name="Ciuffetti L."/>
            <person name="Hamelin R.C."/>
            <person name="Kema G.H.J."/>
            <person name="Lawrence C."/>
            <person name="Scott J.A."/>
            <person name="Spatafora J.W."/>
            <person name="Turgeon B.G."/>
            <person name="de Wit P.J.G.M."/>
            <person name="Zhong S."/>
            <person name="Goodwin S.B."/>
            <person name="Grigoriev I.V."/>
        </authorList>
    </citation>
    <scope>NUCLEOTIDE SEQUENCE [LARGE SCALE GENOMIC DNA]</scope>
    <source>
        <strain evidence="1 2">UAMH 10762</strain>
    </source>
</reference>
<dbReference type="HOGENOM" id="CLU_2589370_0_0_1"/>
<dbReference type="EMBL" id="KB445557">
    <property type="protein sequence ID" value="EMC95285.1"/>
    <property type="molecule type" value="Genomic_DNA"/>
</dbReference>
<organism evidence="1 2">
    <name type="scientific">Baudoinia panamericana (strain UAMH 10762)</name>
    <name type="common">Angels' share fungus</name>
    <name type="synonym">Baudoinia compniacensis (strain UAMH 10762)</name>
    <dbReference type="NCBI Taxonomy" id="717646"/>
    <lineage>
        <taxon>Eukaryota</taxon>
        <taxon>Fungi</taxon>
        <taxon>Dikarya</taxon>
        <taxon>Ascomycota</taxon>
        <taxon>Pezizomycotina</taxon>
        <taxon>Dothideomycetes</taxon>
        <taxon>Dothideomycetidae</taxon>
        <taxon>Mycosphaerellales</taxon>
        <taxon>Teratosphaeriaceae</taxon>
        <taxon>Baudoinia</taxon>
    </lineage>
</organism>
<dbReference type="KEGG" id="bcom:BAUCODRAFT_35268"/>
<dbReference type="GeneID" id="19112651"/>
<dbReference type="RefSeq" id="XP_007677447.1">
    <property type="nucleotide sequence ID" value="XM_007679257.1"/>
</dbReference>
<gene>
    <name evidence="1" type="ORF">BAUCODRAFT_35268</name>
</gene>
<evidence type="ECO:0000313" key="1">
    <source>
        <dbReference type="EMBL" id="EMC95285.1"/>
    </source>
</evidence>
<proteinExistence type="predicted"/>